<organism evidence="3 4">
    <name type="scientific">Mesorhabditis belari</name>
    <dbReference type="NCBI Taxonomy" id="2138241"/>
    <lineage>
        <taxon>Eukaryota</taxon>
        <taxon>Metazoa</taxon>
        <taxon>Ecdysozoa</taxon>
        <taxon>Nematoda</taxon>
        <taxon>Chromadorea</taxon>
        <taxon>Rhabditida</taxon>
        <taxon>Rhabditina</taxon>
        <taxon>Rhabditomorpha</taxon>
        <taxon>Rhabditoidea</taxon>
        <taxon>Rhabditidae</taxon>
        <taxon>Mesorhabditinae</taxon>
        <taxon>Mesorhabditis</taxon>
    </lineage>
</organism>
<dbReference type="AlphaFoldDB" id="A0AAF3F4F0"/>
<keyword evidence="1" id="KW-0175">Coiled coil</keyword>
<protein>
    <recommendedName>
        <fullName evidence="2">F-box domain-containing protein</fullName>
    </recommendedName>
</protein>
<proteinExistence type="predicted"/>
<accession>A0AAF3F4F0</accession>
<dbReference type="Pfam" id="PF00646">
    <property type="entry name" value="F-box"/>
    <property type="match status" value="1"/>
</dbReference>
<name>A0AAF3F4F0_9BILA</name>
<evidence type="ECO:0000256" key="1">
    <source>
        <dbReference type="SAM" id="Coils"/>
    </source>
</evidence>
<dbReference type="WBParaSite" id="MBELARI_LOCUS21431">
    <property type="protein sequence ID" value="MBELARI_LOCUS21431"/>
    <property type="gene ID" value="MBELARI_LOCUS21431"/>
</dbReference>
<keyword evidence="3" id="KW-1185">Reference proteome</keyword>
<feature type="coiled-coil region" evidence="1">
    <location>
        <begin position="417"/>
        <end position="451"/>
    </location>
</feature>
<evidence type="ECO:0000259" key="2">
    <source>
        <dbReference type="PROSITE" id="PS50181"/>
    </source>
</evidence>
<evidence type="ECO:0000313" key="3">
    <source>
        <dbReference type="Proteomes" id="UP000887575"/>
    </source>
</evidence>
<sequence length="529" mass="62840">MDQPSTSDSNLSTDEFLSLPWHIKREILSNLSPWDLIRFADSHPQFERLVLNQPKKFHLLNQPSNLEIDQKGSRQYYSMDFYEFKNEHHQKHTIKESENEFHYVEFYKGDYEEAVKKWRTKAYKLLLSNCSLQQVSSPTEEMINWSFEVKELHEVTIKDVSIIEKMIEKLNSSSLELEETVTRCEQIEDGWVIDVDLFTQIITSPKIRSLECFSIWCPPMCLHNFIELKIPKMMIRFPERDDFSGFCLSFMEQVIKQWENDEREIDMIVLRVPFESDDGEDENENIRNFEINEMAHQLAFGRLGTFEDRTIDRRFKLIQRASDGEGLLIVTGALTMALIRCDYKIRRKRGLGSMKADEEFMERVILHFRNLKTLRKNMDESRKRGPELESAIEDVDQSMFTMFGIEPTEVIEEIDEIDEEKEREEKWKQDIERMEISYKNQELNLLQALKNIIDYRKGIPRRELAIDQLWDEKATKINLNLIHEINTGFYLNSYPSILVHSRSETCTDEFVAEYIRIGKIPNLDDFKWI</sequence>
<feature type="domain" description="F-box" evidence="2">
    <location>
        <begin position="13"/>
        <end position="60"/>
    </location>
</feature>
<dbReference type="InterPro" id="IPR001810">
    <property type="entry name" value="F-box_dom"/>
</dbReference>
<dbReference type="Proteomes" id="UP000887575">
    <property type="component" value="Unassembled WGS sequence"/>
</dbReference>
<dbReference type="PROSITE" id="PS50181">
    <property type="entry name" value="FBOX"/>
    <property type="match status" value="1"/>
</dbReference>
<reference evidence="4" key="1">
    <citation type="submission" date="2024-02" db="UniProtKB">
        <authorList>
            <consortium name="WormBaseParasite"/>
        </authorList>
    </citation>
    <scope>IDENTIFICATION</scope>
</reference>
<evidence type="ECO:0000313" key="4">
    <source>
        <dbReference type="WBParaSite" id="MBELARI_LOCUS21431"/>
    </source>
</evidence>